<dbReference type="Pfam" id="PF03588">
    <property type="entry name" value="Leu_Phe_trans"/>
    <property type="match status" value="1"/>
</dbReference>
<dbReference type="SUPFAM" id="SSF55729">
    <property type="entry name" value="Acyl-CoA N-acyltransferases (Nat)"/>
    <property type="match status" value="1"/>
</dbReference>
<evidence type="ECO:0000256" key="3">
    <source>
        <dbReference type="ARBA" id="ARBA00023315"/>
    </source>
</evidence>
<comment type="subcellular location">
    <subcellularLocation>
        <location evidence="4">Cytoplasm</location>
    </subcellularLocation>
</comment>
<dbReference type="InterPro" id="IPR004616">
    <property type="entry name" value="Leu/Phe-tRNA_Trfase"/>
</dbReference>
<evidence type="ECO:0000256" key="4">
    <source>
        <dbReference type="HAMAP-Rule" id="MF_00688"/>
    </source>
</evidence>
<keyword evidence="1 4" id="KW-0963">Cytoplasm</keyword>
<dbReference type="NCBIfam" id="TIGR00667">
    <property type="entry name" value="aat"/>
    <property type="match status" value="1"/>
</dbReference>
<dbReference type="RefSeq" id="WP_321535857.1">
    <property type="nucleotide sequence ID" value="NZ_JARGDL010000009.1"/>
</dbReference>
<dbReference type="GO" id="GO:0005737">
    <property type="term" value="C:cytoplasm"/>
    <property type="evidence" value="ECO:0007669"/>
    <property type="project" value="UniProtKB-SubCell"/>
</dbReference>
<dbReference type="InterPro" id="IPR042203">
    <property type="entry name" value="Leu/Phe-tRNA_Trfase_C"/>
</dbReference>
<accession>A0AAE3P0D9</accession>
<dbReference type="AlphaFoldDB" id="A0AAE3P0D9"/>
<name>A0AAE3P0D9_9BACT</name>
<comment type="similarity">
    <text evidence="4">Belongs to the L/F-transferase family.</text>
</comment>
<keyword evidence="6" id="KW-1185">Reference proteome</keyword>
<keyword evidence="2 4" id="KW-0808">Transferase</keyword>
<dbReference type="GO" id="GO:0008914">
    <property type="term" value="F:leucyl-tRNA--protein transferase activity"/>
    <property type="evidence" value="ECO:0007669"/>
    <property type="project" value="UniProtKB-UniRule"/>
</dbReference>
<evidence type="ECO:0000313" key="6">
    <source>
        <dbReference type="Proteomes" id="UP001221302"/>
    </source>
</evidence>
<dbReference type="GO" id="GO:0030163">
    <property type="term" value="P:protein catabolic process"/>
    <property type="evidence" value="ECO:0007669"/>
    <property type="project" value="UniProtKB-UniRule"/>
</dbReference>
<comment type="catalytic activity">
    <reaction evidence="4">
        <text>N-terminal L-lysyl-[protein] + L-leucyl-tRNA(Leu) = N-terminal L-leucyl-L-lysyl-[protein] + tRNA(Leu) + H(+)</text>
        <dbReference type="Rhea" id="RHEA:12340"/>
        <dbReference type="Rhea" id="RHEA-COMP:9613"/>
        <dbReference type="Rhea" id="RHEA-COMP:9622"/>
        <dbReference type="Rhea" id="RHEA-COMP:12670"/>
        <dbReference type="Rhea" id="RHEA-COMP:12671"/>
        <dbReference type="ChEBI" id="CHEBI:15378"/>
        <dbReference type="ChEBI" id="CHEBI:65249"/>
        <dbReference type="ChEBI" id="CHEBI:78442"/>
        <dbReference type="ChEBI" id="CHEBI:78494"/>
        <dbReference type="ChEBI" id="CHEBI:133043"/>
        <dbReference type="EC" id="2.3.2.6"/>
    </reaction>
</comment>
<dbReference type="EMBL" id="JARGDL010000009">
    <property type="protein sequence ID" value="MDF1612089.1"/>
    <property type="molecule type" value="Genomic_DNA"/>
</dbReference>
<gene>
    <name evidence="4 5" type="primary">aat</name>
    <name evidence="5" type="ORF">P0M35_07990</name>
</gene>
<comment type="catalytic activity">
    <reaction evidence="4">
        <text>L-phenylalanyl-tRNA(Phe) + an N-terminal L-alpha-aminoacyl-[protein] = an N-terminal L-phenylalanyl-L-alpha-aminoacyl-[protein] + tRNA(Phe)</text>
        <dbReference type="Rhea" id="RHEA:43632"/>
        <dbReference type="Rhea" id="RHEA-COMP:9668"/>
        <dbReference type="Rhea" id="RHEA-COMP:9699"/>
        <dbReference type="Rhea" id="RHEA-COMP:10636"/>
        <dbReference type="Rhea" id="RHEA-COMP:10637"/>
        <dbReference type="ChEBI" id="CHEBI:78442"/>
        <dbReference type="ChEBI" id="CHEBI:78531"/>
        <dbReference type="ChEBI" id="CHEBI:78597"/>
        <dbReference type="ChEBI" id="CHEBI:83561"/>
        <dbReference type="EC" id="2.3.2.6"/>
    </reaction>
</comment>
<dbReference type="Proteomes" id="UP001221302">
    <property type="component" value="Unassembled WGS sequence"/>
</dbReference>
<dbReference type="InterPro" id="IPR016181">
    <property type="entry name" value="Acyl_CoA_acyltransferase"/>
</dbReference>
<comment type="caution">
    <text evidence="5">The sequence shown here is derived from an EMBL/GenBank/DDBJ whole genome shotgun (WGS) entry which is preliminary data.</text>
</comment>
<organism evidence="5 6">
    <name type="scientific">Stygiobacter electus</name>
    <dbReference type="NCBI Taxonomy" id="3032292"/>
    <lineage>
        <taxon>Bacteria</taxon>
        <taxon>Pseudomonadati</taxon>
        <taxon>Ignavibacteriota</taxon>
        <taxon>Ignavibacteria</taxon>
        <taxon>Ignavibacteriales</taxon>
        <taxon>Melioribacteraceae</taxon>
        <taxon>Stygiobacter</taxon>
    </lineage>
</organism>
<evidence type="ECO:0000256" key="1">
    <source>
        <dbReference type="ARBA" id="ARBA00022490"/>
    </source>
</evidence>
<evidence type="ECO:0000256" key="2">
    <source>
        <dbReference type="ARBA" id="ARBA00022679"/>
    </source>
</evidence>
<evidence type="ECO:0000313" key="5">
    <source>
        <dbReference type="EMBL" id="MDF1612089.1"/>
    </source>
</evidence>
<keyword evidence="3 4" id="KW-0012">Acyltransferase</keyword>
<dbReference type="PANTHER" id="PTHR30098">
    <property type="entry name" value="LEUCYL/PHENYLALANYL-TRNA--PROTEIN TRANSFERASE"/>
    <property type="match status" value="1"/>
</dbReference>
<sequence length="195" mass="22682">MSKSKINFLEPDTMLLLYARGAFPMADEFGIIDWYLPEVRTIIPLDNFNFPRSLKKIYYSNYFKYKFDTSILEVIKSCANRESTWISDELIEAYKGLIKKGNLHSVEVYQSENLVGGLYGVTYRGAFFGESMFSTVSQASKCALIKLIEHLREKNFILLDVQYQTEHLKMFGAKEISFDEYEKLLIESYKVDTSF</sequence>
<comment type="catalytic activity">
    <reaction evidence="4">
        <text>N-terminal L-arginyl-[protein] + L-leucyl-tRNA(Leu) = N-terminal L-leucyl-L-arginyl-[protein] + tRNA(Leu) + H(+)</text>
        <dbReference type="Rhea" id="RHEA:50416"/>
        <dbReference type="Rhea" id="RHEA-COMP:9613"/>
        <dbReference type="Rhea" id="RHEA-COMP:9622"/>
        <dbReference type="Rhea" id="RHEA-COMP:12672"/>
        <dbReference type="Rhea" id="RHEA-COMP:12673"/>
        <dbReference type="ChEBI" id="CHEBI:15378"/>
        <dbReference type="ChEBI" id="CHEBI:64719"/>
        <dbReference type="ChEBI" id="CHEBI:78442"/>
        <dbReference type="ChEBI" id="CHEBI:78494"/>
        <dbReference type="ChEBI" id="CHEBI:133044"/>
        <dbReference type="EC" id="2.3.2.6"/>
    </reaction>
</comment>
<reference evidence="5" key="1">
    <citation type="submission" date="2023-03" db="EMBL/GenBank/DDBJ databases">
        <title>Stygiobacter electus gen. nov., sp. nov., facultatively anaerobic thermotolerant bacterium of the class Ignavibacteria from a well of Yessentuki mineral water deposit.</title>
        <authorList>
            <person name="Podosokorskaya O.A."/>
            <person name="Elcheninov A.G."/>
            <person name="Petrova N.F."/>
            <person name="Zavarzina D.G."/>
            <person name="Kublanov I.V."/>
            <person name="Merkel A.Y."/>
        </authorList>
    </citation>
    <scope>NUCLEOTIDE SEQUENCE</scope>
    <source>
        <strain evidence="5">09-Me</strain>
    </source>
</reference>
<protein>
    <recommendedName>
        <fullName evidence="4">Leucyl/phenylalanyl-tRNA--protein transferase</fullName>
        <ecNumber evidence="4">2.3.2.6</ecNumber>
    </recommendedName>
    <alternativeName>
        <fullName evidence="4">L/F-transferase</fullName>
    </alternativeName>
    <alternativeName>
        <fullName evidence="4">Leucyltransferase</fullName>
    </alternativeName>
    <alternativeName>
        <fullName evidence="4">Phenyalanyltransferase</fullName>
    </alternativeName>
</protein>
<comment type="function">
    <text evidence="4">Functions in the N-end rule pathway of protein degradation where it conjugates Leu, Phe and, less efficiently, Met from aminoacyl-tRNAs to the N-termini of proteins containing an N-terminal arginine or lysine.</text>
</comment>
<dbReference type="EC" id="2.3.2.6" evidence="4"/>
<dbReference type="Gene3D" id="3.40.630.70">
    <property type="entry name" value="Leucyl/phenylalanyl-tRNA-protein transferase, C-terminal domain"/>
    <property type="match status" value="1"/>
</dbReference>
<dbReference type="HAMAP" id="MF_00688">
    <property type="entry name" value="Leu_Phe_trans"/>
    <property type="match status" value="1"/>
</dbReference>
<proteinExistence type="inferred from homology"/>
<dbReference type="PANTHER" id="PTHR30098:SF2">
    <property type="entry name" value="LEUCYL_PHENYLALANYL-TRNA--PROTEIN TRANSFERASE"/>
    <property type="match status" value="1"/>
</dbReference>